<dbReference type="SUPFAM" id="SSF56327">
    <property type="entry name" value="LDH C-terminal domain-like"/>
    <property type="match status" value="1"/>
</dbReference>
<dbReference type="PANTHER" id="PTHR23382">
    <property type="entry name" value="MALATE DEHYDROGENASE"/>
    <property type="match status" value="1"/>
</dbReference>
<keyword evidence="2" id="KW-0175">Coiled coil</keyword>
<proteinExistence type="predicted"/>
<accession>A0A0K8S569</accession>
<dbReference type="GO" id="GO:0016616">
    <property type="term" value="F:oxidoreductase activity, acting on the CH-OH group of donors, NAD or NADP as acceptor"/>
    <property type="evidence" value="ECO:0007669"/>
    <property type="project" value="InterPro"/>
</dbReference>
<keyword evidence="1" id="KW-0560">Oxidoreductase</keyword>
<dbReference type="EMBL" id="GBRD01017513">
    <property type="protein sequence ID" value="JAG48314.1"/>
    <property type="molecule type" value="Transcribed_RNA"/>
</dbReference>
<feature type="region of interest" description="Disordered" evidence="3">
    <location>
        <begin position="491"/>
        <end position="523"/>
    </location>
</feature>
<organism evidence="4">
    <name type="scientific">Lygus hesperus</name>
    <name type="common">Western plant bug</name>
    <dbReference type="NCBI Taxonomy" id="30085"/>
    <lineage>
        <taxon>Eukaryota</taxon>
        <taxon>Metazoa</taxon>
        <taxon>Ecdysozoa</taxon>
        <taxon>Arthropoda</taxon>
        <taxon>Hexapoda</taxon>
        <taxon>Insecta</taxon>
        <taxon>Pterygota</taxon>
        <taxon>Neoptera</taxon>
        <taxon>Paraneoptera</taxon>
        <taxon>Hemiptera</taxon>
        <taxon>Heteroptera</taxon>
        <taxon>Panheteroptera</taxon>
        <taxon>Cimicomorpha</taxon>
        <taxon>Miridae</taxon>
        <taxon>Mirini</taxon>
        <taxon>Lygus</taxon>
    </lineage>
</organism>
<protein>
    <submittedName>
        <fullName evidence="4">Uncharacterized protein</fullName>
    </submittedName>
</protein>
<dbReference type="AlphaFoldDB" id="A0A0K8S569"/>
<feature type="compositionally biased region" description="Basic and acidic residues" evidence="3">
    <location>
        <begin position="495"/>
        <end position="515"/>
    </location>
</feature>
<sequence length="742" mass="85799">MEKFTIYLHDDLVALPTFGMGTRTVKIAKSLAQAVGDCDLLIFMGDDTKSKEPSETGTELRSLSTFWTRMGAMVNQCAHNPDMRVVFTCMKYPCFNATFFIHAAPNVGYDLVVAVTNHISLHALVYLSRASGIPMSHILPRTAHLWGSPGISHIADLSNTDAIYNKPNVEAVLEKTKQLKQEIMWKKRNPFGNMELEDNFTWVKLEPVDLKLEHTWKYVSQEKDRITQGSGREPYIASIRATMEILSHWYAKEVPTIPVSVGICSNGGYGVPKGLVFSVPALVKDDKRRGWYDFHWCTKCRILWNLDARPKWDERPCRRPSCASNPTTDQICNHFRNPDIFIPCDPFLDLDGMITTIVTVFYELDGTGDILSKLLGPEELKKFVTATGRLVNREVKPTRPLIDDHAAKIRKELNQLSEEWTKFVGKIPYLVPTLSRLRTIKPKKKKMDKLLKKKKKLEKLQQAGEEEEEERYRKDYETMGEELEPEIEVSLEESEDHHTVDEPVGSRDKLQKSGTDEETGGESRVYKLKRRLKEEQELEERARKVIEAITDEDIPILRLYPNAPKLRKDMDTIGVDWLESEELWRKAEQHFDAFGEDRPATKFLREYLAKRQATIEHFCQEVVPKEYGHLYCTHTKAQHKQMKEDYLNSRISLLPDSPPLVAEMKLNVFVPPERELGEDDSTYQSRWVEARMKYDKKITREQNEQTADTLYYAENFVKVRIIDDEKVKTVGMETRQNEWTSR</sequence>
<dbReference type="Gene3D" id="3.90.110.10">
    <property type="entry name" value="Lactate dehydrogenase/glycoside hydrolase, family 4, C-terminal"/>
    <property type="match status" value="1"/>
</dbReference>
<name>A0A0K8S569_LYGHE</name>
<dbReference type="GO" id="GO:0016615">
    <property type="term" value="F:malate dehydrogenase activity"/>
    <property type="evidence" value="ECO:0007669"/>
    <property type="project" value="InterPro"/>
</dbReference>
<evidence type="ECO:0000313" key="4">
    <source>
        <dbReference type="EMBL" id="JAG48314.1"/>
    </source>
</evidence>
<dbReference type="GO" id="GO:0006108">
    <property type="term" value="P:malate metabolic process"/>
    <property type="evidence" value="ECO:0007669"/>
    <property type="project" value="InterPro"/>
</dbReference>
<evidence type="ECO:0000256" key="2">
    <source>
        <dbReference type="SAM" id="Coils"/>
    </source>
</evidence>
<evidence type="ECO:0000256" key="1">
    <source>
        <dbReference type="ARBA" id="ARBA00023002"/>
    </source>
</evidence>
<dbReference type="InterPro" id="IPR010945">
    <property type="entry name" value="Malate_DH_type2"/>
</dbReference>
<reference evidence="4" key="1">
    <citation type="submission" date="2014-09" db="EMBL/GenBank/DDBJ databases">
        <authorList>
            <person name="Magalhaes I.L.F."/>
            <person name="Oliveira U."/>
            <person name="Santos F.R."/>
            <person name="Vidigal T.H.D.A."/>
            <person name="Brescovit A.D."/>
            <person name="Santos A.J."/>
        </authorList>
    </citation>
    <scope>NUCLEOTIDE SEQUENCE</scope>
</reference>
<dbReference type="InterPro" id="IPR015955">
    <property type="entry name" value="Lactate_DH/Glyco_Ohase_4_C"/>
</dbReference>
<feature type="coiled-coil region" evidence="2">
    <location>
        <begin position="443"/>
        <end position="470"/>
    </location>
</feature>
<evidence type="ECO:0000256" key="3">
    <source>
        <dbReference type="SAM" id="MobiDB-lite"/>
    </source>
</evidence>